<dbReference type="InterPro" id="IPR050235">
    <property type="entry name" value="CK1_Ser-Thr_kinase"/>
</dbReference>
<dbReference type="Gene3D" id="1.10.510.10">
    <property type="entry name" value="Transferase(Phosphotransferase) domain 1"/>
    <property type="match status" value="1"/>
</dbReference>
<gene>
    <name evidence="6" type="ORF">FGO68_gene12693</name>
</gene>
<dbReference type="AlphaFoldDB" id="A0A8J8P587"/>
<dbReference type="EMBL" id="RRYP01001290">
    <property type="protein sequence ID" value="TNV86124.1"/>
    <property type="molecule type" value="Genomic_DNA"/>
</dbReference>
<evidence type="ECO:0000313" key="6">
    <source>
        <dbReference type="EMBL" id="TNV86124.1"/>
    </source>
</evidence>
<evidence type="ECO:0000313" key="7">
    <source>
        <dbReference type="Proteomes" id="UP000785679"/>
    </source>
</evidence>
<proteinExistence type="predicted"/>
<evidence type="ECO:0000256" key="3">
    <source>
        <dbReference type="SAM" id="Coils"/>
    </source>
</evidence>
<dbReference type="PROSITE" id="PS50011">
    <property type="entry name" value="PROTEIN_KINASE_DOM"/>
    <property type="match status" value="1"/>
</dbReference>
<sequence>MEPQDEVFPQLITFNSQKYEKHQELGRGEFGMIWCYQTANPKSKPGRIAVKCDIGETRHIIRQSYYLSEMMKAGVVNFPKYYGETYHQGKAFMIMQIIDYSLDEYIEKFKELPNRLNKIDIFEQMLRAMQRMHDANFIHQQVKPSHFRISEDNQVYIIDFSSTLEFAPNGKHKKRAKLGFLGCPQFASCGQLDGYTFSRKDDLESLGYVMMSLIDKEGIPWKDLQGYENIKKAKLEFIKIKEIPSQFLGIRRFIRSVHQLSYEEDPDYTALMYDIMQLRKPLLLKKTEQAVNLLNERHEHQITREAYKMVKDEQIETLGYLRQEPKSHEKGAAAAEIQLSPLTQDIPDNAIAFEIQESEMTHILNSFIRKYLKKKSKIILLLEKERQQRLYEDANEILDNLLASYIQHYGYPIAISQVVDVINQSGLEISALLQRKTELEEACAQLESEFEHKRMTLNQLLDEILQYDEIQQQQIEEGYQNIESHEDGSSEQNQEELLDQNDQVELEDQLIDEEEMKEKEESELSQANFLDDEKSGQNIRENLRDLEQMNEQLQIEIVLLKKQLENQRVIFESKHGDLHNLNFVVTGLQTQRDNLIVDIASHTQQNDEIVAQLTKCKENLFELLQRQSEIQSQNEELSQTLTSLRKKQSIAKRESEKLQAQINQCNYELIELQGVQRIKSDHLRDTQEQIKLLENQFLSQKRKVEIDLKEMDLTKENMEREVDALKRKLQDYQNENNVLEQKNIGIQDRIQAQKYELLVRLECAEKDHIQQINNLKSQQTEEELRLSCIISDLNDQKIKVEVEYLNQNEKLKMILQEQKLLIDSVRQFQSCIIEKQSEKEQISNQIQSLKNQKNESIQLHEKKKIEAEEQLNEMTNKIELQKNILNDLNKQIQDGHKRKSNIICKIVQLNEEYKEKKKCSNDKIDDLQRLIFKQSAELASQENKISEQNAILVRISSEIQQKKQKELEKDQIILQRNEELSKLENGFKQTINDLTQKVESLKDEYHLKQQQLRVTLDSIDVNQLLYKDTQSKVSEESQLMEGYLILISEQRQEIESTKQELSQLRQEKEQCLNSQKDTLEKLVNDIMVARINLNTQKQQRIDLESENKKEQEELMLQLQVFQQSINSLKDTERELKSQCAHKENQIQNLNESVKEKEEILDKLH</sequence>
<dbReference type="PANTHER" id="PTHR11909">
    <property type="entry name" value="CASEIN KINASE-RELATED"/>
    <property type="match status" value="1"/>
</dbReference>
<feature type="domain" description="Protein kinase" evidence="5">
    <location>
        <begin position="19"/>
        <end position="283"/>
    </location>
</feature>
<evidence type="ECO:0000256" key="2">
    <source>
        <dbReference type="PROSITE-ProRule" id="PRU10141"/>
    </source>
</evidence>
<keyword evidence="7" id="KW-1185">Reference proteome</keyword>
<dbReference type="SMART" id="SM00220">
    <property type="entry name" value="S_TKc"/>
    <property type="match status" value="1"/>
</dbReference>
<keyword evidence="2" id="KW-0067">ATP-binding</keyword>
<organism evidence="6 7">
    <name type="scientific">Halteria grandinella</name>
    <dbReference type="NCBI Taxonomy" id="5974"/>
    <lineage>
        <taxon>Eukaryota</taxon>
        <taxon>Sar</taxon>
        <taxon>Alveolata</taxon>
        <taxon>Ciliophora</taxon>
        <taxon>Intramacronucleata</taxon>
        <taxon>Spirotrichea</taxon>
        <taxon>Stichotrichia</taxon>
        <taxon>Sporadotrichida</taxon>
        <taxon>Halteriidae</taxon>
        <taxon>Halteria</taxon>
    </lineage>
</organism>
<keyword evidence="3" id="KW-0175">Coiled coil</keyword>
<dbReference type="InterPro" id="IPR017441">
    <property type="entry name" value="Protein_kinase_ATP_BS"/>
</dbReference>
<dbReference type="SUPFAM" id="SSF56112">
    <property type="entry name" value="Protein kinase-like (PK-like)"/>
    <property type="match status" value="1"/>
</dbReference>
<dbReference type="InterPro" id="IPR000719">
    <property type="entry name" value="Prot_kinase_dom"/>
</dbReference>
<dbReference type="Pfam" id="PF00069">
    <property type="entry name" value="Pkinase"/>
    <property type="match status" value="1"/>
</dbReference>
<comment type="caution">
    <text evidence="6">The sequence shown here is derived from an EMBL/GenBank/DDBJ whole genome shotgun (WGS) entry which is preliminary data.</text>
</comment>
<dbReference type="InterPro" id="IPR011009">
    <property type="entry name" value="Kinase-like_dom_sf"/>
</dbReference>
<name>A0A8J8P587_HALGN</name>
<evidence type="ECO:0000256" key="4">
    <source>
        <dbReference type="SAM" id="MobiDB-lite"/>
    </source>
</evidence>
<feature type="coiled-coil region" evidence="3">
    <location>
        <begin position="1040"/>
        <end position="1162"/>
    </location>
</feature>
<protein>
    <recommendedName>
        <fullName evidence="1">Casein kinase I</fullName>
    </recommendedName>
</protein>
<keyword evidence="2" id="KW-0547">Nucleotide-binding</keyword>
<dbReference type="GO" id="GO:0004672">
    <property type="term" value="F:protein kinase activity"/>
    <property type="evidence" value="ECO:0007669"/>
    <property type="project" value="InterPro"/>
</dbReference>
<feature type="coiled-coil region" evidence="3">
    <location>
        <begin position="984"/>
        <end position="1011"/>
    </location>
</feature>
<reference evidence="6" key="1">
    <citation type="submission" date="2019-06" db="EMBL/GenBank/DDBJ databases">
        <authorList>
            <person name="Zheng W."/>
        </authorList>
    </citation>
    <scope>NUCLEOTIDE SEQUENCE</scope>
    <source>
        <strain evidence="6">QDHG01</strain>
    </source>
</reference>
<dbReference type="Proteomes" id="UP000785679">
    <property type="component" value="Unassembled WGS sequence"/>
</dbReference>
<feature type="region of interest" description="Disordered" evidence="4">
    <location>
        <begin position="515"/>
        <end position="536"/>
    </location>
</feature>
<feature type="coiled-coil region" evidence="3">
    <location>
        <begin position="832"/>
        <end position="944"/>
    </location>
</feature>
<dbReference type="GO" id="GO:0005524">
    <property type="term" value="F:ATP binding"/>
    <property type="evidence" value="ECO:0007669"/>
    <property type="project" value="UniProtKB-UniRule"/>
</dbReference>
<evidence type="ECO:0000256" key="1">
    <source>
        <dbReference type="ARBA" id="ARBA00023860"/>
    </source>
</evidence>
<accession>A0A8J8P587</accession>
<evidence type="ECO:0000259" key="5">
    <source>
        <dbReference type="PROSITE" id="PS50011"/>
    </source>
</evidence>
<feature type="coiled-coil region" evidence="3">
    <location>
        <begin position="627"/>
        <end position="778"/>
    </location>
</feature>
<feature type="coiled-coil region" evidence="3">
    <location>
        <begin position="429"/>
        <end position="463"/>
    </location>
</feature>
<dbReference type="PROSITE" id="PS00107">
    <property type="entry name" value="PROTEIN_KINASE_ATP"/>
    <property type="match status" value="1"/>
</dbReference>
<feature type="binding site" evidence="2">
    <location>
        <position position="51"/>
    </location>
    <ligand>
        <name>ATP</name>
        <dbReference type="ChEBI" id="CHEBI:30616"/>
    </ligand>
</feature>